<dbReference type="Gene3D" id="1.10.287.1490">
    <property type="match status" value="1"/>
</dbReference>
<accession>A0A371RHE2</accession>
<keyword evidence="5 7" id="KW-0175">Coiled coil</keyword>
<feature type="coiled-coil region" evidence="7">
    <location>
        <begin position="185"/>
        <end position="219"/>
    </location>
</feature>
<dbReference type="HAMAP" id="MF_01894">
    <property type="entry name" value="Smc_prok"/>
    <property type="match status" value="1"/>
</dbReference>
<feature type="coiled-coil region" evidence="7">
    <location>
        <begin position="644"/>
        <end position="713"/>
    </location>
</feature>
<comment type="subunit">
    <text evidence="7">Homodimer.</text>
</comment>
<evidence type="ECO:0000256" key="1">
    <source>
        <dbReference type="ARBA" id="ARBA00004496"/>
    </source>
</evidence>
<protein>
    <recommendedName>
        <fullName evidence="7">Chromosome partition protein Smc</fullName>
    </recommendedName>
</protein>
<dbReference type="InterPro" id="IPR027417">
    <property type="entry name" value="P-loop_NTPase"/>
</dbReference>
<evidence type="ECO:0000256" key="3">
    <source>
        <dbReference type="ARBA" id="ARBA00022741"/>
    </source>
</evidence>
<evidence type="ECO:0000259" key="8">
    <source>
        <dbReference type="Pfam" id="PF02463"/>
    </source>
</evidence>
<evidence type="ECO:0000256" key="7">
    <source>
        <dbReference type="HAMAP-Rule" id="MF_01894"/>
    </source>
</evidence>
<evidence type="ECO:0000256" key="4">
    <source>
        <dbReference type="ARBA" id="ARBA00022840"/>
    </source>
</evidence>
<dbReference type="PIRSF" id="PIRSF005719">
    <property type="entry name" value="SMC"/>
    <property type="match status" value="1"/>
</dbReference>
<evidence type="ECO:0000256" key="6">
    <source>
        <dbReference type="ARBA" id="ARBA00023125"/>
    </source>
</evidence>
<dbReference type="GO" id="GO:0007059">
    <property type="term" value="P:chromosome segregation"/>
    <property type="evidence" value="ECO:0007669"/>
    <property type="project" value="UniProtKB-UniRule"/>
</dbReference>
<dbReference type="AlphaFoldDB" id="A0A371RHE2"/>
<name>A0A371RHE2_9PROT</name>
<comment type="caution">
    <text evidence="9">The sequence shown here is derived from an EMBL/GenBank/DDBJ whole genome shotgun (WGS) entry which is preliminary data.</text>
</comment>
<dbReference type="GO" id="GO:0006260">
    <property type="term" value="P:DNA replication"/>
    <property type="evidence" value="ECO:0007669"/>
    <property type="project" value="UniProtKB-UniRule"/>
</dbReference>
<organism evidence="9 10">
    <name type="scientific">Parvularcula marina</name>
    <dbReference type="NCBI Taxonomy" id="2292771"/>
    <lineage>
        <taxon>Bacteria</taxon>
        <taxon>Pseudomonadati</taxon>
        <taxon>Pseudomonadota</taxon>
        <taxon>Alphaproteobacteria</taxon>
        <taxon>Parvularculales</taxon>
        <taxon>Parvularculaceae</taxon>
        <taxon>Parvularcula</taxon>
    </lineage>
</organism>
<comment type="similarity">
    <text evidence="7">Belongs to the SMC family.</text>
</comment>
<dbReference type="SUPFAM" id="SSF52540">
    <property type="entry name" value="P-loop containing nucleoside triphosphate hydrolases"/>
    <property type="match status" value="1"/>
</dbReference>
<dbReference type="Pfam" id="PF02463">
    <property type="entry name" value="SMC_N"/>
    <property type="match status" value="1"/>
</dbReference>
<dbReference type="Gene3D" id="3.40.50.300">
    <property type="entry name" value="P-loop containing nucleotide triphosphate hydrolases"/>
    <property type="match status" value="2"/>
</dbReference>
<dbReference type="GO" id="GO:0005524">
    <property type="term" value="F:ATP binding"/>
    <property type="evidence" value="ECO:0007669"/>
    <property type="project" value="UniProtKB-UniRule"/>
</dbReference>
<dbReference type="InterPro" id="IPR024704">
    <property type="entry name" value="SMC"/>
</dbReference>
<keyword evidence="2 7" id="KW-0963">Cytoplasm</keyword>
<dbReference type="PANTHER" id="PTHR43977">
    <property type="entry name" value="STRUCTURAL MAINTENANCE OF CHROMOSOMES PROTEIN 3"/>
    <property type="match status" value="1"/>
</dbReference>
<feature type="coiled-coil region" evidence="7">
    <location>
        <begin position="935"/>
        <end position="990"/>
    </location>
</feature>
<dbReference type="GO" id="GO:0016887">
    <property type="term" value="F:ATP hydrolysis activity"/>
    <property type="evidence" value="ECO:0007669"/>
    <property type="project" value="InterPro"/>
</dbReference>
<dbReference type="InterPro" id="IPR003395">
    <property type="entry name" value="RecF/RecN/SMC_N"/>
</dbReference>
<dbReference type="GO" id="GO:0007062">
    <property type="term" value="P:sister chromatid cohesion"/>
    <property type="evidence" value="ECO:0007669"/>
    <property type="project" value="InterPro"/>
</dbReference>
<reference evidence="9 10" key="1">
    <citation type="submission" date="2018-08" db="EMBL/GenBank/DDBJ databases">
        <title>Parvularcula sp. SM1705, isolated from surface water of the South Sea China.</title>
        <authorList>
            <person name="Sun L."/>
        </authorList>
    </citation>
    <scope>NUCLEOTIDE SEQUENCE [LARGE SCALE GENOMIC DNA]</scope>
    <source>
        <strain evidence="9 10">SM1705</strain>
    </source>
</reference>
<sequence>MDFQKLRLTGFKSFVEPTDFDILPGLTGIVGPNGCGKSNLLEALRWVMGATSAKALRAGGMEDVIFAGTGTAEHPGRPGRSWAEVSLHLDNENRSAPAQYNEHPMLEVTRRITKKAEGTTSTYRINGKEVRAKDVQLLFADAASGANSPSLVRQGQVSELINAKPENRRKFLEEAAGVTGLHVRRHEAELRLKAASTNLERLEDVAGELEQQRGVLARQARQASRYRNIAGHLQKAEALLAYARWTEAKTHADDSGESLKAALIELEEAAKLAASTHATREKAHEQIEPLRQREAEAAAALHRLEVEQENFEKELDRAKAEIERLQGDRERLERELAREEDLNSDAVAALESLATEEEQIRQREGSEAERLEAADREVEAAQAQLDEAEGRLEQAQRAFADARAERNAAEAALSRMDRVVMAAREEIVRVRDQLAQFEAEADTSGRITELNTELEAAQTAAASASEKLAQLDENRQRTEQAVEAAQGPRDETRAALNAIQAEIDTLTRVLAASEPEGRSVLEDIEVAEGYEGALAAALGEDLEASDDHEADRHWSALGAQPIAGSGLSGATPLSQFVTGAPVLTRRLSSVGVVAAEDGARLAAALTPGQILVSREGDIWRWDGFVARAGAKTAAAARLEQKRQLTEQQAKLEAAFTARDEAEKALGEARLALTALAEERREVERARNTAQSRAAELERELGRLKGEAERRAAKGEALLTRKADADERLAAANTEHEAAMAAMNALPDLSALEQTVTAARHAREEARSGNGRARGVRAELRRDADARAARLKQISEQREGWMRRQGTAAERIDMVARTLAETGASIERAEKVPGELEQRRTSIYEAVTAAESRRCVAADELAGVQGTLTEAERLVRDADERAALARENKARAEAQGEASRERLKDAAARAQEIHEGPPEALLTLAEHKEDAPLPSHEVLEEKIDKLKREREALGGVNLCADQEMEEIDGRLSEIETEKADCEAAINKLRGAIGSLNRDGRQRLLDAFDTVNNNFRELFSELFGGGQAELRLIDSDDPLEAGLEIFACPPGKKLTQMSLMSGGEQALTATALIFAVFKSNPAPVCVLDEIDAPLDDANTDRFCAMLARMAKETSTRFIAITHHPLTMSRMDRLFGVTMIERGVSQLVSVDLAEAESMAA</sequence>
<evidence type="ECO:0000256" key="5">
    <source>
        <dbReference type="ARBA" id="ARBA00023054"/>
    </source>
</evidence>
<dbReference type="NCBIfam" id="TIGR02168">
    <property type="entry name" value="SMC_prok_B"/>
    <property type="match status" value="1"/>
</dbReference>
<comment type="function">
    <text evidence="7">Required for chromosome condensation and partitioning.</text>
</comment>
<dbReference type="EMBL" id="QUQO01000001">
    <property type="protein sequence ID" value="RFB04876.1"/>
    <property type="molecule type" value="Genomic_DNA"/>
</dbReference>
<dbReference type="OrthoDB" id="9808768at2"/>
<keyword evidence="6 7" id="KW-0238">DNA-binding</keyword>
<keyword evidence="3 7" id="KW-0547">Nucleotide-binding</keyword>
<feature type="coiled-coil region" evidence="7">
    <location>
        <begin position="294"/>
        <end position="509"/>
    </location>
</feature>
<dbReference type="GO" id="GO:0003677">
    <property type="term" value="F:DNA binding"/>
    <property type="evidence" value="ECO:0007669"/>
    <property type="project" value="UniProtKB-UniRule"/>
</dbReference>
<dbReference type="RefSeq" id="WP_116391507.1">
    <property type="nucleotide sequence ID" value="NZ_QUQO01000001.1"/>
</dbReference>
<dbReference type="FunFam" id="3.40.50.300:FF:000901">
    <property type="entry name" value="Chromosome partition protein Smc"/>
    <property type="match status" value="1"/>
</dbReference>
<evidence type="ECO:0000313" key="9">
    <source>
        <dbReference type="EMBL" id="RFB04876.1"/>
    </source>
</evidence>
<dbReference type="InParanoid" id="A0A371RHE2"/>
<keyword evidence="4 7" id="KW-0067">ATP-binding</keyword>
<comment type="domain">
    <text evidence="7">Contains large globular domains required for ATP hydrolysis at each terminus and a third globular domain forming a flexible hinge near the middle of the molecule. These domains are separated by coiled-coil structures.</text>
</comment>
<comment type="subcellular location">
    <subcellularLocation>
        <location evidence="1 7">Cytoplasm</location>
    </subcellularLocation>
</comment>
<evidence type="ECO:0000313" key="10">
    <source>
        <dbReference type="Proteomes" id="UP000264589"/>
    </source>
</evidence>
<dbReference type="GO" id="GO:0005737">
    <property type="term" value="C:cytoplasm"/>
    <property type="evidence" value="ECO:0007669"/>
    <property type="project" value="UniProtKB-SubCell"/>
</dbReference>
<feature type="coiled-coil region" evidence="7">
    <location>
        <begin position="867"/>
        <end position="908"/>
    </location>
</feature>
<keyword evidence="10" id="KW-1185">Reference proteome</keyword>
<gene>
    <name evidence="7 9" type="primary">smc</name>
    <name evidence="9" type="ORF">DX908_06020</name>
</gene>
<evidence type="ECO:0000256" key="2">
    <source>
        <dbReference type="ARBA" id="ARBA00022490"/>
    </source>
</evidence>
<feature type="binding site" evidence="7">
    <location>
        <begin position="32"/>
        <end position="39"/>
    </location>
    <ligand>
        <name>ATP</name>
        <dbReference type="ChEBI" id="CHEBI:30616"/>
    </ligand>
</feature>
<dbReference type="Proteomes" id="UP000264589">
    <property type="component" value="Unassembled WGS sequence"/>
</dbReference>
<dbReference type="GO" id="GO:0030261">
    <property type="term" value="P:chromosome condensation"/>
    <property type="evidence" value="ECO:0007669"/>
    <property type="project" value="InterPro"/>
</dbReference>
<dbReference type="InterPro" id="IPR011890">
    <property type="entry name" value="SMC_prok"/>
</dbReference>
<feature type="domain" description="RecF/RecN/SMC N-terminal" evidence="8">
    <location>
        <begin position="4"/>
        <end position="1142"/>
    </location>
</feature>
<proteinExistence type="inferred from homology"/>